<dbReference type="InterPro" id="IPR013216">
    <property type="entry name" value="Methyltransf_11"/>
</dbReference>
<dbReference type="AlphaFoldDB" id="A0AAU8J8W5"/>
<keyword evidence="3" id="KW-0489">Methyltransferase</keyword>
<keyword evidence="1 3" id="KW-0808">Transferase</keyword>
<sequence>MANPNINLPYFDLLFEEFGKQNPEALEAFGRHVHWGYWDYPAAADGSISDFAKAAERLSRRVCDAGKVGNGKRILDCGCGFGGTIASLNERFSDLELVGLNIDERQLERAREQVQPQNNNQIQFVQGNACELPFEDNSFDVVTAVECIFHFPSREQFFREARRVLKPGGQLAISDFVQAETFMPVLKFMGNFIPFDIDFTYGKVDSNISLTDYQNLAKTTQFISKIEDDITVNTLPTYPIVRKLLHDGKLKKGENVTLATEWLSRLGILRYLILSFQVS</sequence>
<dbReference type="GO" id="GO:0008757">
    <property type="term" value="F:S-adenosylmethionine-dependent methyltransferase activity"/>
    <property type="evidence" value="ECO:0007669"/>
    <property type="project" value="InterPro"/>
</dbReference>
<reference evidence="3" key="1">
    <citation type="submission" date="2024-07" db="EMBL/GenBank/DDBJ databases">
        <authorList>
            <person name="Kim Y.J."/>
            <person name="Jeong J.Y."/>
        </authorList>
    </citation>
    <scope>NUCLEOTIDE SEQUENCE</scope>
    <source>
        <strain evidence="3">GIHE-MW2</strain>
    </source>
</reference>
<dbReference type="GO" id="GO:0032259">
    <property type="term" value="P:methylation"/>
    <property type="evidence" value="ECO:0007669"/>
    <property type="project" value="UniProtKB-KW"/>
</dbReference>
<evidence type="ECO:0000256" key="1">
    <source>
        <dbReference type="ARBA" id="ARBA00022679"/>
    </source>
</evidence>
<evidence type="ECO:0000313" key="3">
    <source>
        <dbReference type="EMBL" id="XCM35235.1"/>
    </source>
</evidence>
<dbReference type="CDD" id="cd02440">
    <property type="entry name" value="AdoMet_MTases"/>
    <property type="match status" value="1"/>
</dbReference>
<name>A0AAU8J8W5_9CYAN</name>
<dbReference type="InterPro" id="IPR029063">
    <property type="entry name" value="SAM-dependent_MTases_sf"/>
</dbReference>
<dbReference type="Gene3D" id="3.40.50.150">
    <property type="entry name" value="Vaccinia Virus protein VP39"/>
    <property type="match status" value="1"/>
</dbReference>
<dbReference type="EMBL" id="CP159837">
    <property type="protein sequence ID" value="XCM35235.1"/>
    <property type="molecule type" value="Genomic_DNA"/>
</dbReference>
<evidence type="ECO:0000259" key="2">
    <source>
        <dbReference type="Pfam" id="PF08241"/>
    </source>
</evidence>
<feature type="domain" description="Methyltransferase type 11" evidence="2">
    <location>
        <begin position="75"/>
        <end position="173"/>
    </location>
</feature>
<dbReference type="RefSeq" id="WP_190877250.1">
    <property type="nucleotide sequence ID" value="NZ_CP159837.1"/>
</dbReference>
<dbReference type="EC" id="2.1.-.-" evidence="3"/>
<dbReference type="Pfam" id="PF08241">
    <property type="entry name" value="Methyltransf_11"/>
    <property type="match status" value="1"/>
</dbReference>
<dbReference type="PANTHER" id="PTHR44068:SF11">
    <property type="entry name" value="GERANYL DIPHOSPHATE 2-C-METHYLTRANSFERASE"/>
    <property type="match status" value="1"/>
</dbReference>
<accession>A0AAU8J8W5</accession>
<dbReference type="SUPFAM" id="SSF53335">
    <property type="entry name" value="S-adenosyl-L-methionine-dependent methyltransferases"/>
    <property type="match status" value="1"/>
</dbReference>
<dbReference type="InterPro" id="IPR050447">
    <property type="entry name" value="Erg6_SMT_methyltransf"/>
</dbReference>
<proteinExistence type="predicted"/>
<protein>
    <submittedName>
        <fullName evidence="3">Class I SAM-dependent methyltransferase</fullName>
        <ecNumber evidence="3">2.1.-.-</ecNumber>
    </submittedName>
</protein>
<organism evidence="3">
    <name type="scientific">Planktothricoides raciborskii GIHE-MW2</name>
    <dbReference type="NCBI Taxonomy" id="2792601"/>
    <lineage>
        <taxon>Bacteria</taxon>
        <taxon>Bacillati</taxon>
        <taxon>Cyanobacteriota</taxon>
        <taxon>Cyanophyceae</taxon>
        <taxon>Oscillatoriophycideae</taxon>
        <taxon>Oscillatoriales</taxon>
        <taxon>Oscillatoriaceae</taxon>
        <taxon>Planktothricoides</taxon>
    </lineage>
</organism>
<dbReference type="PANTHER" id="PTHR44068">
    <property type="entry name" value="ZGC:194242"/>
    <property type="match status" value="1"/>
</dbReference>
<gene>
    <name evidence="3" type="ORF">ABWT76_003896</name>
</gene>